<reference evidence="2" key="1">
    <citation type="journal article" date="2017" name="Nat. Commun.">
        <title>The asparagus genome sheds light on the origin and evolution of a young Y chromosome.</title>
        <authorList>
            <person name="Harkess A."/>
            <person name="Zhou J."/>
            <person name="Xu C."/>
            <person name="Bowers J.E."/>
            <person name="Van der Hulst R."/>
            <person name="Ayyampalayam S."/>
            <person name="Mercati F."/>
            <person name="Riccardi P."/>
            <person name="McKain M.R."/>
            <person name="Kakrana A."/>
            <person name="Tang H."/>
            <person name="Ray J."/>
            <person name="Groenendijk J."/>
            <person name="Arikit S."/>
            <person name="Mathioni S.M."/>
            <person name="Nakano M."/>
            <person name="Shan H."/>
            <person name="Telgmann-Rauber A."/>
            <person name="Kanno A."/>
            <person name="Yue Z."/>
            <person name="Chen H."/>
            <person name="Li W."/>
            <person name="Chen Y."/>
            <person name="Xu X."/>
            <person name="Zhang Y."/>
            <person name="Luo S."/>
            <person name="Chen H."/>
            <person name="Gao J."/>
            <person name="Mao Z."/>
            <person name="Pires J.C."/>
            <person name="Luo M."/>
            <person name="Kudrna D."/>
            <person name="Wing R.A."/>
            <person name="Meyers B.C."/>
            <person name="Yi K."/>
            <person name="Kong H."/>
            <person name="Lavrijsen P."/>
            <person name="Sunseri F."/>
            <person name="Falavigna A."/>
            <person name="Ye Y."/>
            <person name="Leebens-Mack J.H."/>
            <person name="Chen G."/>
        </authorList>
    </citation>
    <scope>NUCLEOTIDE SEQUENCE [LARGE SCALE GENOMIC DNA]</scope>
    <source>
        <strain evidence="2">cv. DH0086</strain>
    </source>
</reference>
<gene>
    <name evidence="1" type="ORF">A4U43_C07F28810</name>
</gene>
<keyword evidence="2" id="KW-1185">Reference proteome</keyword>
<name>A0A5P1EFM0_ASPOF</name>
<dbReference type="Gramene" id="ONK64685">
    <property type="protein sequence ID" value="ONK64685"/>
    <property type="gene ID" value="A4U43_C07F28810"/>
</dbReference>
<evidence type="ECO:0000313" key="1">
    <source>
        <dbReference type="EMBL" id="ONK64685.1"/>
    </source>
</evidence>
<accession>A0A5P1EFM0</accession>
<sequence length="101" mass="10599">MHARAATGGNGHVRYSGCDSSALTAVALTMEAKGAMAEIKLAKGSGLANGLMRLQILVKKNLTEKIALRVVRGGVEALDCYGRQITAPLVIGRGDKDGRDY</sequence>
<organism evidence="1 2">
    <name type="scientific">Asparagus officinalis</name>
    <name type="common">Garden asparagus</name>
    <dbReference type="NCBI Taxonomy" id="4686"/>
    <lineage>
        <taxon>Eukaryota</taxon>
        <taxon>Viridiplantae</taxon>
        <taxon>Streptophyta</taxon>
        <taxon>Embryophyta</taxon>
        <taxon>Tracheophyta</taxon>
        <taxon>Spermatophyta</taxon>
        <taxon>Magnoliopsida</taxon>
        <taxon>Liliopsida</taxon>
        <taxon>Asparagales</taxon>
        <taxon>Asparagaceae</taxon>
        <taxon>Asparagoideae</taxon>
        <taxon>Asparagus</taxon>
    </lineage>
</organism>
<evidence type="ECO:0000313" key="2">
    <source>
        <dbReference type="Proteomes" id="UP000243459"/>
    </source>
</evidence>
<dbReference type="Proteomes" id="UP000243459">
    <property type="component" value="Chromosome 7"/>
</dbReference>
<proteinExistence type="predicted"/>
<dbReference type="AlphaFoldDB" id="A0A5P1EFM0"/>
<dbReference type="EMBL" id="CM007387">
    <property type="protein sequence ID" value="ONK64685.1"/>
    <property type="molecule type" value="Genomic_DNA"/>
</dbReference>
<protein>
    <submittedName>
        <fullName evidence="1">Uncharacterized protein</fullName>
    </submittedName>
</protein>